<evidence type="ECO:0000256" key="2">
    <source>
        <dbReference type="ARBA" id="ARBA00022490"/>
    </source>
</evidence>
<dbReference type="Proteomes" id="UP000044602">
    <property type="component" value="Unassembled WGS sequence"/>
</dbReference>
<dbReference type="GO" id="GO:0031122">
    <property type="term" value="P:cytoplasmic microtubule organization"/>
    <property type="evidence" value="ECO:0007669"/>
    <property type="project" value="TreeGrafter"/>
</dbReference>
<evidence type="ECO:0000256" key="4">
    <source>
        <dbReference type="ARBA" id="ARBA00023212"/>
    </source>
</evidence>
<dbReference type="InterPro" id="IPR040457">
    <property type="entry name" value="GCP_C"/>
</dbReference>
<dbReference type="STRING" id="100787.A0A0G4MND4"/>
<dbReference type="GO" id="GO:0000278">
    <property type="term" value="P:mitotic cell cycle"/>
    <property type="evidence" value="ECO:0007669"/>
    <property type="project" value="TreeGrafter"/>
</dbReference>
<proteinExistence type="inferred from homology"/>
<organism evidence="8 9">
    <name type="scientific">Verticillium longisporum</name>
    <name type="common">Verticillium dahliae var. longisporum</name>
    <dbReference type="NCBI Taxonomy" id="100787"/>
    <lineage>
        <taxon>Eukaryota</taxon>
        <taxon>Fungi</taxon>
        <taxon>Dikarya</taxon>
        <taxon>Ascomycota</taxon>
        <taxon>Pezizomycotina</taxon>
        <taxon>Sordariomycetes</taxon>
        <taxon>Hypocreomycetidae</taxon>
        <taxon>Glomerellales</taxon>
        <taxon>Plectosphaerellaceae</taxon>
        <taxon>Verticillium</taxon>
    </lineage>
</organism>
<dbReference type="EMBL" id="CVQH01023638">
    <property type="protein sequence ID" value="CRK35580.1"/>
    <property type="molecule type" value="Genomic_DNA"/>
</dbReference>
<dbReference type="Pfam" id="PF04502">
    <property type="entry name" value="Saf4_Yju2"/>
    <property type="match status" value="1"/>
</dbReference>
<evidence type="ECO:0000256" key="1">
    <source>
        <dbReference type="ARBA" id="ARBA00010337"/>
    </source>
</evidence>
<sequence>MSERKVLTKYFPPDFDPRALTRKRGPKSTGVKTQAVRIMAPFSMKCTTCGEYIYKGRKFNSRKETPQGERIDAAKPDWHDRYLLTGLAQEAFSSRVDAQRLSVTVDADSQKAPVARSRDSVRQLLPTLVVAYRFAWPIQLIITSECLARYQAVFTFLLQIRCGVTLLGTNRSFDSYVADQEDWQEQATYYRLRSKLLWFCNCVHTYLSTLVLAPTMARLRGQLRDAHDVDAMIGVHLAVTRQAMNAACLGSKLGPIRETILDVLDLIIRLERAERHRAAQEAEEMQELSRLSVMSSPPQYHQRGGTPKRARHARWTKTKTRIRERDMIVANVIVEVEFPRGDLERHLRFICGGLRGVARASSDEAAAKWDMLAEMLESGVGGEL</sequence>
<evidence type="ECO:0000313" key="8">
    <source>
        <dbReference type="EMBL" id="CRK35580.1"/>
    </source>
</evidence>
<dbReference type="PANTHER" id="PTHR19302:SF33">
    <property type="entry name" value="GAMMA-TUBULIN COMPLEX COMPONENT 5"/>
    <property type="match status" value="1"/>
</dbReference>
<name>A0A0G4MND4_VERLO</name>
<dbReference type="InterPro" id="IPR007590">
    <property type="entry name" value="Saf4/Yju2"/>
</dbReference>
<dbReference type="GO" id="GO:0000930">
    <property type="term" value="C:gamma-tubulin complex"/>
    <property type="evidence" value="ECO:0007669"/>
    <property type="project" value="TreeGrafter"/>
</dbReference>
<evidence type="ECO:0000256" key="5">
    <source>
        <dbReference type="RuleBase" id="RU363050"/>
    </source>
</evidence>
<keyword evidence="2 5" id="KW-0963">Cytoplasm</keyword>
<dbReference type="GO" id="GO:0043015">
    <property type="term" value="F:gamma-tubulin binding"/>
    <property type="evidence" value="ECO:0007669"/>
    <property type="project" value="InterPro"/>
</dbReference>
<feature type="compositionally biased region" description="Basic residues" evidence="6">
    <location>
        <begin position="306"/>
        <end position="316"/>
    </location>
</feature>
<dbReference type="PANTHER" id="PTHR19302">
    <property type="entry name" value="GAMMA TUBULIN COMPLEX PROTEIN"/>
    <property type="match status" value="1"/>
</dbReference>
<dbReference type="Pfam" id="PF04130">
    <property type="entry name" value="GCP_C_terminal"/>
    <property type="match status" value="1"/>
</dbReference>
<keyword evidence="4 5" id="KW-0206">Cytoskeleton</keyword>
<evidence type="ECO:0000313" key="9">
    <source>
        <dbReference type="Proteomes" id="UP000044602"/>
    </source>
</evidence>
<keyword evidence="3 5" id="KW-0493">Microtubule</keyword>
<dbReference type="GO" id="GO:0007020">
    <property type="term" value="P:microtubule nucleation"/>
    <property type="evidence" value="ECO:0007669"/>
    <property type="project" value="InterPro"/>
</dbReference>
<accession>A0A0G4MND4</accession>
<dbReference type="GO" id="GO:0005874">
    <property type="term" value="C:microtubule"/>
    <property type="evidence" value="ECO:0007669"/>
    <property type="project" value="UniProtKB-KW"/>
</dbReference>
<feature type="non-terminal residue" evidence="8">
    <location>
        <position position="384"/>
    </location>
</feature>
<dbReference type="InterPro" id="IPR042241">
    <property type="entry name" value="GCP_C_sf"/>
</dbReference>
<dbReference type="GO" id="GO:0051321">
    <property type="term" value="P:meiotic cell cycle"/>
    <property type="evidence" value="ECO:0007669"/>
    <property type="project" value="TreeGrafter"/>
</dbReference>
<keyword evidence="9" id="KW-1185">Reference proteome</keyword>
<evidence type="ECO:0000256" key="3">
    <source>
        <dbReference type="ARBA" id="ARBA00022701"/>
    </source>
</evidence>
<comment type="similarity">
    <text evidence="1 5">Belongs to the TUBGCP family.</text>
</comment>
<reference evidence="8 9" key="1">
    <citation type="submission" date="2015-05" db="EMBL/GenBank/DDBJ databases">
        <authorList>
            <person name="Wang D.B."/>
            <person name="Wang M."/>
        </authorList>
    </citation>
    <scope>NUCLEOTIDE SEQUENCE [LARGE SCALE GENOMIC DNA]</scope>
    <source>
        <strain evidence="8">VL1</strain>
    </source>
</reference>
<evidence type="ECO:0000256" key="6">
    <source>
        <dbReference type="SAM" id="MobiDB-lite"/>
    </source>
</evidence>
<dbReference type="GO" id="GO:0005816">
    <property type="term" value="C:spindle pole body"/>
    <property type="evidence" value="ECO:0007669"/>
    <property type="project" value="UniProtKB-ARBA"/>
</dbReference>
<dbReference type="GO" id="GO:0051225">
    <property type="term" value="P:spindle assembly"/>
    <property type="evidence" value="ECO:0007669"/>
    <property type="project" value="TreeGrafter"/>
</dbReference>
<dbReference type="Gene3D" id="1.20.120.1900">
    <property type="entry name" value="Gamma-tubulin complex, C-terminal domain"/>
    <property type="match status" value="1"/>
</dbReference>
<evidence type="ECO:0000259" key="7">
    <source>
        <dbReference type="Pfam" id="PF04130"/>
    </source>
</evidence>
<dbReference type="GO" id="GO:0000922">
    <property type="term" value="C:spindle pole"/>
    <property type="evidence" value="ECO:0007669"/>
    <property type="project" value="InterPro"/>
</dbReference>
<feature type="domain" description="Gamma tubulin complex component C-terminal" evidence="7">
    <location>
        <begin position="81"/>
        <end position="291"/>
    </location>
</feature>
<dbReference type="AlphaFoldDB" id="A0A0G4MND4"/>
<feature type="region of interest" description="Disordered" evidence="6">
    <location>
        <begin position="290"/>
        <end position="316"/>
    </location>
</feature>
<dbReference type="GO" id="GO:0051011">
    <property type="term" value="F:microtubule minus-end binding"/>
    <property type="evidence" value="ECO:0007669"/>
    <property type="project" value="TreeGrafter"/>
</dbReference>
<protein>
    <recommendedName>
        <fullName evidence="5">Spindle pole body component</fullName>
    </recommendedName>
</protein>
<dbReference type="InterPro" id="IPR007259">
    <property type="entry name" value="GCP"/>
</dbReference>
<gene>
    <name evidence="8" type="ORF">BN1708_001226</name>
</gene>
<dbReference type="GO" id="GO:0000398">
    <property type="term" value="P:mRNA splicing, via spliceosome"/>
    <property type="evidence" value="ECO:0007669"/>
    <property type="project" value="InterPro"/>
</dbReference>
<comment type="subcellular location">
    <subcellularLocation>
        <location evidence="5">Cytoplasm</location>
        <location evidence="5">Cytoskeleton</location>
        <location evidence="5">Microtubule organizing center</location>
    </subcellularLocation>
</comment>